<sequence>MKTIAKTILRTTLIALPTLGFYSCDNDEEMDMPENEVASLFVSSNTSGMITILDFASMDGIGSSTVASAGADADGIYYDEEEDQIIQLVRSDNSLNVYSDIMAAKMDDGLSASLELSGTGGFVSGREIAVMNDMVIVAESPVEANGNQSSLYVYQKNANGFSLQNTYQVDFALWGIHIEGNTLYAIVDKTADLAVFNNFMANTDGMITPDKRVTIEGLGRTHGLTYSMEDDLMVLTDIGEASSDSDGGLVIITDFTSTLSSTSDGGTISMNDQARIEGSNTMLGNPVDVAYSEDSKMIFVAERANGGGKVLVYDYFSSNGNPSPAYNWDVAGASAVYYYED</sequence>
<dbReference type="SUPFAM" id="SSF63825">
    <property type="entry name" value="YWTD domain"/>
    <property type="match status" value="1"/>
</dbReference>
<reference evidence="2" key="1">
    <citation type="journal article" date="2019" name="Int. J. Syst. Evol. Microbiol.">
        <title>The Global Catalogue of Microorganisms (GCM) 10K type strain sequencing project: providing services to taxonomists for standard genome sequencing and annotation.</title>
        <authorList>
            <consortium name="The Broad Institute Genomics Platform"/>
            <consortium name="The Broad Institute Genome Sequencing Center for Infectious Disease"/>
            <person name="Wu L."/>
            <person name="Ma J."/>
        </authorList>
    </citation>
    <scope>NUCLEOTIDE SEQUENCE [LARGE SCALE GENOMIC DNA]</scope>
    <source>
        <strain evidence="2">CGMCC 1.15407</strain>
    </source>
</reference>
<dbReference type="RefSeq" id="WP_137403911.1">
    <property type="nucleotide sequence ID" value="NZ_BMIU01000005.1"/>
</dbReference>
<gene>
    <name evidence="1" type="ORF">GCM10011339_13780</name>
</gene>
<keyword evidence="2" id="KW-1185">Reference proteome</keyword>
<dbReference type="EMBL" id="BMIU01000005">
    <property type="protein sequence ID" value="GGF26878.1"/>
    <property type="molecule type" value="Genomic_DNA"/>
</dbReference>
<evidence type="ECO:0000313" key="1">
    <source>
        <dbReference type="EMBL" id="GGF26878.1"/>
    </source>
</evidence>
<dbReference type="Proteomes" id="UP000647339">
    <property type="component" value="Unassembled WGS sequence"/>
</dbReference>
<proteinExistence type="predicted"/>
<organism evidence="1 2">
    <name type="scientific">Echinicola rosea</name>
    <dbReference type="NCBI Taxonomy" id="1807691"/>
    <lineage>
        <taxon>Bacteria</taxon>
        <taxon>Pseudomonadati</taxon>
        <taxon>Bacteroidota</taxon>
        <taxon>Cytophagia</taxon>
        <taxon>Cytophagales</taxon>
        <taxon>Cyclobacteriaceae</taxon>
        <taxon>Echinicola</taxon>
    </lineage>
</organism>
<dbReference type="PROSITE" id="PS51257">
    <property type="entry name" value="PROKAR_LIPOPROTEIN"/>
    <property type="match status" value="1"/>
</dbReference>
<evidence type="ECO:0000313" key="2">
    <source>
        <dbReference type="Proteomes" id="UP000647339"/>
    </source>
</evidence>
<name>A0ABQ1UTQ1_9BACT</name>
<protein>
    <submittedName>
        <fullName evidence="1">Uncharacterized protein</fullName>
    </submittedName>
</protein>
<comment type="caution">
    <text evidence="1">The sequence shown here is derived from an EMBL/GenBank/DDBJ whole genome shotgun (WGS) entry which is preliminary data.</text>
</comment>
<accession>A0ABQ1UTQ1</accession>